<dbReference type="AlphaFoldDB" id="A0A9D4BTT1"/>
<gene>
    <name evidence="1" type="ORF">DPMN_068697</name>
</gene>
<dbReference type="Proteomes" id="UP000828390">
    <property type="component" value="Unassembled WGS sequence"/>
</dbReference>
<reference evidence="1" key="2">
    <citation type="submission" date="2020-11" db="EMBL/GenBank/DDBJ databases">
        <authorList>
            <person name="McCartney M.A."/>
            <person name="Auch B."/>
            <person name="Kono T."/>
            <person name="Mallez S."/>
            <person name="Becker A."/>
            <person name="Gohl D.M."/>
            <person name="Silverstein K.A.T."/>
            <person name="Koren S."/>
            <person name="Bechman K.B."/>
            <person name="Herman A."/>
            <person name="Abrahante J.E."/>
            <person name="Garbe J."/>
        </authorList>
    </citation>
    <scope>NUCLEOTIDE SEQUENCE</scope>
    <source>
        <strain evidence="1">Duluth1</strain>
        <tissue evidence="1">Whole animal</tissue>
    </source>
</reference>
<evidence type="ECO:0000313" key="1">
    <source>
        <dbReference type="EMBL" id="KAH3709235.1"/>
    </source>
</evidence>
<accession>A0A9D4BTT1</accession>
<keyword evidence="2" id="KW-1185">Reference proteome</keyword>
<name>A0A9D4BTT1_DREPO</name>
<reference evidence="1" key="1">
    <citation type="journal article" date="2019" name="bioRxiv">
        <title>The Genome of the Zebra Mussel, Dreissena polymorpha: A Resource for Invasive Species Research.</title>
        <authorList>
            <person name="McCartney M.A."/>
            <person name="Auch B."/>
            <person name="Kono T."/>
            <person name="Mallez S."/>
            <person name="Zhang Y."/>
            <person name="Obille A."/>
            <person name="Becker A."/>
            <person name="Abrahante J.E."/>
            <person name="Garbe J."/>
            <person name="Badalamenti J.P."/>
            <person name="Herman A."/>
            <person name="Mangelson H."/>
            <person name="Liachko I."/>
            <person name="Sullivan S."/>
            <person name="Sone E.D."/>
            <person name="Koren S."/>
            <person name="Silverstein K.A.T."/>
            <person name="Beckman K.B."/>
            <person name="Gohl D.M."/>
        </authorList>
    </citation>
    <scope>NUCLEOTIDE SEQUENCE</scope>
    <source>
        <strain evidence="1">Duluth1</strain>
        <tissue evidence="1">Whole animal</tissue>
    </source>
</reference>
<sequence>MRRVDTMGIMDIERISMGIMDIERISMGIMDIERISMGIMDIERISKSKVHKFTTKNMDRNETHTSSVIHAGRLTY</sequence>
<dbReference type="EMBL" id="JAIWYP010000014">
    <property type="protein sequence ID" value="KAH3709235.1"/>
    <property type="molecule type" value="Genomic_DNA"/>
</dbReference>
<proteinExistence type="predicted"/>
<comment type="caution">
    <text evidence="1">The sequence shown here is derived from an EMBL/GenBank/DDBJ whole genome shotgun (WGS) entry which is preliminary data.</text>
</comment>
<organism evidence="1 2">
    <name type="scientific">Dreissena polymorpha</name>
    <name type="common">Zebra mussel</name>
    <name type="synonym">Mytilus polymorpha</name>
    <dbReference type="NCBI Taxonomy" id="45954"/>
    <lineage>
        <taxon>Eukaryota</taxon>
        <taxon>Metazoa</taxon>
        <taxon>Spiralia</taxon>
        <taxon>Lophotrochozoa</taxon>
        <taxon>Mollusca</taxon>
        <taxon>Bivalvia</taxon>
        <taxon>Autobranchia</taxon>
        <taxon>Heteroconchia</taxon>
        <taxon>Euheterodonta</taxon>
        <taxon>Imparidentia</taxon>
        <taxon>Neoheterodontei</taxon>
        <taxon>Myida</taxon>
        <taxon>Dreissenoidea</taxon>
        <taxon>Dreissenidae</taxon>
        <taxon>Dreissena</taxon>
    </lineage>
</organism>
<evidence type="ECO:0000313" key="2">
    <source>
        <dbReference type="Proteomes" id="UP000828390"/>
    </source>
</evidence>
<protein>
    <submittedName>
        <fullName evidence="1">Uncharacterized protein</fullName>
    </submittedName>
</protein>